<evidence type="ECO:0000313" key="1">
    <source>
        <dbReference type="EMBL" id="TGL57145.1"/>
    </source>
</evidence>
<organism evidence="1 2">
    <name type="scientific">Leptospira ognonensis</name>
    <dbReference type="NCBI Taxonomy" id="2484945"/>
    <lineage>
        <taxon>Bacteria</taxon>
        <taxon>Pseudomonadati</taxon>
        <taxon>Spirochaetota</taxon>
        <taxon>Spirochaetia</taxon>
        <taxon>Leptospirales</taxon>
        <taxon>Leptospiraceae</taxon>
        <taxon>Leptospira</taxon>
    </lineage>
</organism>
<keyword evidence="2" id="KW-1185">Reference proteome</keyword>
<dbReference type="AlphaFoldDB" id="A0A4R9JY75"/>
<comment type="caution">
    <text evidence="1">The sequence shown here is derived from an EMBL/GenBank/DDBJ whole genome shotgun (WGS) entry which is preliminary data.</text>
</comment>
<evidence type="ECO:0000313" key="2">
    <source>
        <dbReference type="Proteomes" id="UP000297693"/>
    </source>
</evidence>
<accession>A0A4R9JY75</accession>
<reference evidence="1" key="1">
    <citation type="journal article" date="2019" name="PLoS Negl. Trop. Dis.">
        <title>Revisiting the worldwide diversity of Leptospira species in the environment.</title>
        <authorList>
            <person name="Vincent A.T."/>
            <person name="Schiettekatte O."/>
            <person name="Bourhy P."/>
            <person name="Veyrier F.J."/>
            <person name="Picardeau M."/>
        </authorList>
    </citation>
    <scope>NUCLEOTIDE SEQUENCE [LARGE SCALE GENOMIC DNA]</scope>
    <source>
        <strain evidence="1">201702476</strain>
    </source>
</reference>
<protein>
    <submittedName>
        <fullName evidence="1">Uncharacterized protein</fullName>
    </submittedName>
</protein>
<dbReference type="RefSeq" id="WP_135624773.1">
    <property type="nucleotide sequence ID" value="NZ_RQGD01000039.1"/>
</dbReference>
<name>A0A4R9JY75_9LEPT</name>
<gene>
    <name evidence="1" type="ORF">EHQ58_15270</name>
</gene>
<dbReference type="OrthoDB" id="339941at2"/>
<dbReference type="EMBL" id="RQGD01000039">
    <property type="protein sequence ID" value="TGL57145.1"/>
    <property type="molecule type" value="Genomic_DNA"/>
</dbReference>
<sequence length="76" mass="8985">MIIDEEDDFELHQSQRKLALATIDELMQTKLDLLDADKHVPRFINNAISYLKRKYVTEEQTISQLLKKRQQQQAQA</sequence>
<proteinExistence type="predicted"/>
<dbReference type="Proteomes" id="UP000297693">
    <property type="component" value="Unassembled WGS sequence"/>
</dbReference>